<dbReference type="Proteomes" id="UP000709295">
    <property type="component" value="Unassembled WGS sequence"/>
</dbReference>
<name>A0A8J5J778_9STRA</name>
<dbReference type="EMBL" id="JAENGY010000427">
    <property type="protein sequence ID" value="KAG6963190.1"/>
    <property type="molecule type" value="Genomic_DNA"/>
</dbReference>
<accession>A0A8J5J778</accession>
<proteinExistence type="predicted"/>
<reference evidence="1" key="1">
    <citation type="submission" date="2021-01" db="EMBL/GenBank/DDBJ databases">
        <title>Phytophthora aleatoria, a newly-described species from Pinus radiata is distinct from Phytophthora cactorum isolates based on comparative genomics.</title>
        <authorList>
            <person name="Mcdougal R."/>
            <person name="Panda P."/>
            <person name="Williams N."/>
            <person name="Studholme D.J."/>
        </authorList>
    </citation>
    <scope>NUCLEOTIDE SEQUENCE</scope>
    <source>
        <strain evidence="1">NZFS 4037</strain>
    </source>
</reference>
<evidence type="ECO:0000313" key="2">
    <source>
        <dbReference type="Proteomes" id="UP000709295"/>
    </source>
</evidence>
<gene>
    <name evidence="1" type="ORF">JG688_00008263</name>
</gene>
<dbReference type="AlphaFoldDB" id="A0A8J5J778"/>
<protein>
    <submittedName>
        <fullName evidence="1">Uncharacterized protein</fullName>
    </submittedName>
</protein>
<sequence>MLAHVPRKDDGSWGIAVKREVYHHNHQVSPEIYQHYPGIRQVSTQSPLVPGVELLMQGQEGTASIYEYIRENSDHRMTMTDVRNLIGRLRKSGKDLHFATPFSR</sequence>
<evidence type="ECO:0000313" key="1">
    <source>
        <dbReference type="EMBL" id="KAG6963190.1"/>
    </source>
</evidence>
<organism evidence="1 2">
    <name type="scientific">Phytophthora aleatoria</name>
    <dbReference type="NCBI Taxonomy" id="2496075"/>
    <lineage>
        <taxon>Eukaryota</taxon>
        <taxon>Sar</taxon>
        <taxon>Stramenopiles</taxon>
        <taxon>Oomycota</taxon>
        <taxon>Peronosporomycetes</taxon>
        <taxon>Peronosporales</taxon>
        <taxon>Peronosporaceae</taxon>
        <taxon>Phytophthora</taxon>
    </lineage>
</organism>
<keyword evidence="2" id="KW-1185">Reference proteome</keyword>
<comment type="caution">
    <text evidence="1">The sequence shown here is derived from an EMBL/GenBank/DDBJ whole genome shotgun (WGS) entry which is preliminary data.</text>
</comment>